<dbReference type="EMBL" id="HBIU01019769">
    <property type="protein sequence ID" value="CAE0630494.1"/>
    <property type="molecule type" value="Transcribed_RNA"/>
</dbReference>
<organism evidence="3">
    <name type="scientific">Heterosigma akashiwo</name>
    <name type="common">Chromophytic alga</name>
    <name type="synonym">Heterosigma carterae</name>
    <dbReference type="NCBI Taxonomy" id="2829"/>
    <lineage>
        <taxon>Eukaryota</taxon>
        <taxon>Sar</taxon>
        <taxon>Stramenopiles</taxon>
        <taxon>Ochrophyta</taxon>
        <taxon>Raphidophyceae</taxon>
        <taxon>Chattonellales</taxon>
        <taxon>Chattonellaceae</taxon>
        <taxon>Heterosigma</taxon>
    </lineage>
</organism>
<sequence>MLRFAICLLLVAAVAAFMPSHMAQRRTMTVQRATEKDLYEAAAACAKGNCDVELVDDLKKLLGERKTLLMTELSKVTSLEKSLDSLTEESELQATIRAIGRLFSLNDDADIWAKDTYGRQGWTDDPVKAKDLWDYDLTWKNYYAKIEKQVNDN</sequence>
<protein>
    <submittedName>
        <fullName evidence="3">Uncharacterized protein</fullName>
    </submittedName>
</protein>
<proteinExistence type="predicted"/>
<evidence type="ECO:0000256" key="1">
    <source>
        <dbReference type="SAM" id="SignalP"/>
    </source>
</evidence>
<keyword evidence="1" id="KW-0732">Signal</keyword>
<feature type="signal peptide" evidence="1">
    <location>
        <begin position="1"/>
        <end position="16"/>
    </location>
</feature>
<evidence type="ECO:0000313" key="4">
    <source>
        <dbReference type="EMBL" id="CAE0630494.1"/>
    </source>
</evidence>
<evidence type="ECO:0000313" key="2">
    <source>
        <dbReference type="EMBL" id="CAE0630491.1"/>
    </source>
</evidence>
<feature type="chain" id="PRO_5036192513" evidence="1">
    <location>
        <begin position="17"/>
        <end position="153"/>
    </location>
</feature>
<dbReference type="EMBL" id="HBIU01019766">
    <property type="protein sequence ID" value="CAE0630491.1"/>
    <property type="molecule type" value="Transcribed_RNA"/>
</dbReference>
<name>A0A6V1PTT2_HETAK</name>
<evidence type="ECO:0000313" key="3">
    <source>
        <dbReference type="EMBL" id="CAE0630492.1"/>
    </source>
</evidence>
<dbReference type="EMBL" id="HBIU01019767">
    <property type="protein sequence ID" value="CAE0630492.1"/>
    <property type="molecule type" value="Transcribed_RNA"/>
</dbReference>
<accession>A0A6V1PTT2</accession>
<gene>
    <name evidence="2" type="ORF">HAKA00212_LOCUS9187</name>
    <name evidence="3" type="ORF">HAKA00212_LOCUS9188</name>
    <name evidence="4" type="ORF">HAKA00212_LOCUS9190</name>
</gene>
<reference evidence="3" key="1">
    <citation type="submission" date="2021-01" db="EMBL/GenBank/DDBJ databases">
        <authorList>
            <person name="Corre E."/>
            <person name="Pelletier E."/>
            <person name="Niang G."/>
            <person name="Scheremetjew M."/>
            <person name="Finn R."/>
            <person name="Kale V."/>
            <person name="Holt S."/>
            <person name="Cochrane G."/>
            <person name="Meng A."/>
            <person name="Brown T."/>
            <person name="Cohen L."/>
        </authorList>
    </citation>
    <scope>NUCLEOTIDE SEQUENCE</scope>
    <source>
        <strain evidence="3">CCMP3107</strain>
    </source>
</reference>
<dbReference type="AlphaFoldDB" id="A0A6V1PTT2"/>